<evidence type="ECO:0000313" key="1">
    <source>
        <dbReference type="EnsemblMetazoa" id="GBRI000410-PA"/>
    </source>
</evidence>
<reference evidence="1" key="2">
    <citation type="submission" date="2020-05" db="UniProtKB">
        <authorList>
            <consortium name="EnsemblMetazoa"/>
        </authorList>
    </citation>
    <scope>IDENTIFICATION</scope>
    <source>
        <strain evidence="1">IAEA</strain>
    </source>
</reference>
<name>A0A1A9VZI2_9MUSC</name>
<organism evidence="1 2">
    <name type="scientific">Glossina brevipalpis</name>
    <dbReference type="NCBI Taxonomy" id="37001"/>
    <lineage>
        <taxon>Eukaryota</taxon>
        <taxon>Metazoa</taxon>
        <taxon>Ecdysozoa</taxon>
        <taxon>Arthropoda</taxon>
        <taxon>Hexapoda</taxon>
        <taxon>Insecta</taxon>
        <taxon>Pterygota</taxon>
        <taxon>Neoptera</taxon>
        <taxon>Endopterygota</taxon>
        <taxon>Diptera</taxon>
        <taxon>Brachycera</taxon>
        <taxon>Muscomorpha</taxon>
        <taxon>Hippoboscoidea</taxon>
        <taxon>Glossinidae</taxon>
        <taxon>Glossina</taxon>
    </lineage>
</organism>
<reference evidence="2" key="1">
    <citation type="submission" date="2014-03" db="EMBL/GenBank/DDBJ databases">
        <authorList>
            <person name="Aksoy S."/>
            <person name="Warren W."/>
            <person name="Wilson R.K."/>
        </authorList>
    </citation>
    <scope>NUCLEOTIDE SEQUENCE [LARGE SCALE GENOMIC DNA]</scope>
    <source>
        <strain evidence="2">IAEA</strain>
    </source>
</reference>
<accession>A0A1A9VZI2</accession>
<dbReference type="EnsemblMetazoa" id="GBRI000410-RA">
    <property type="protein sequence ID" value="GBRI000410-PA"/>
    <property type="gene ID" value="GBRI000410"/>
</dbReference>
<dbReference type="Proteomes" id="UP000091820">
    <property type="component" value="Unassembled WGS sequence"/>
</dbReference>
<dbReference type="AlphaFoldDB" id="A0A1A9VZI2"/>
<sequence length="323" mass="35828">MNLSFESDKENCCDLNIEPSLQFNDTMEEVDYMLKKGLEYMASDGSIKNKSDNTNCGTDILVEKPVLSMSKIPSVFPAKSCKSSTKKSASKVNLCAMKSGGKAANSSIRGTMKKTDRFAVDIKPFPKLDLFAKPINKRQRELSNKQFSHVVSPIRTYVKNTAVTPLMANLKCRNTKADVLNSTAFQELERESRLYKSQLKLNAGVNKLPGLNVQHKPLPRKAYISSELKHVVDERTPTTIPGGEKIQKYIENARMPAVVRHEGKLKIIAGKDQNASSKVGSLKWNKKTDSTNAIQSRNNGSLANLSVMSGDVSMYTIKDAQKF</sequence>
<dbReference type="VEuPathDB" id="VectorBase:GBRI000410"/>
<proteinExistence type="predicted"/>
<evidence type="ECO:0000313" key="2">
    <source>
        <dbReference type="Proteomes" id="UP000091820"/>
    </source>
</evidence>
<keyword evidence="2" id="KW-1185">Reference proteome</keyword>
<protein>
    <submittedName>
        <fullName evidence="1">Uncharacterized protein</fullName>
    </submittedName>
</protein>